<feature type="signal peptide" evidence="1">
    <location>
        <begin position="1"/>
        <end position="24"/>
    </location>
</feature>
<proteinExistence type="predicted"/>
<name>A0A6B9ZD62_9BACT</name>
<dbReference type="AlphaFoldDB" id="A0A6B9ZD62"/>
<dbReference type="KEGG" id="chih:GWR21_02180"/>
<evidence type="ECO:0008006" key="4">
    <source>
        <dbReference type="Google" id="ProtNLM"/>
    </source>
</evidence>
<keyword evidence="1" id="KW-0732">Signal</keyword>
<reference evidence="2 3" key="1">
    <citation type="submission" date="2020-01" db="EMBL/GenBank/DDBJ databases">
        <title>Complete genome sequence of Chitinophaga sp. H33E-04 isolated from quinoa roots.</title>
        <authorList>
            <person name="Weon H.-Y."/>
            <person name="Lee S.A."/>
        </authorList>
    </citation>
    <scope>NUCLEOTIDE SEQUENCE [LARGE SCALE GENOMIC DNA]</scope>
    <source>
        <strain evidence="2 3">H33E-04</strain>
    </source>
</reference>
<dbReference type="EMBL" id="CP048113">
    <property type="protein sequence ID" value="QHS58443.1"/>
    <property type="molecule type" value="Genomic_DNA"/>
</dbReference>
<dbReference type="Proteomes" id="UP000476411">
    <property type="component" value="Chromosome"/>
</dbReference>
<sequence>MKKKLLIPALVVLAWSWPSITVSGQQKTSVKIPTASEADIKSIRAEFQKINTLKLAKEEINYEGLSCAPEGRIQCFTQGQDILKIVDAGAAGDGSWTTEYYFREGKFFFSYEVIVGSSADGQDSRIEHRIYVKNGKIIRYLENQQEIPADSSADRTLAIAAELYNVFHNNLDYNNTLLEKIFCK</sequence>
<accession>A0A6B9ZD62</accession>
<evidence type="ECO:0000256" key="1">
    <source>
        <dbReference type="SAM" id="SignalP"/>
    </source>
</evidence>
<organism evidence="2 3">
    <name type="scientific">Chitinophaga agri</name>
    <dbReference type="NCBI Taxonomy" id="2703787"/>
    <lineage>
        <taxon>Bacteria</taxon>
        <taxon>Pseudomonadati</taxon>
        <taxon>Bacteroidota</taxon>
        <taxon>Chitinophagia</taxon>
        <taxon>Chitinophagales</taxon>
        <taxon>Chitinophagaceae</taxon>
        <taxon>Chitinophaga</taxon>
    </lineage>
</organism>
<evidence type="ECO:0000313" key="2">
    <source>
        <dbReference type="EMBL" id="QHS58443.1"/>
    </source>
</evidence>
<keyword evidence="3" id="KW-1185">Reference proteome</keyword>
<dbReference type="RefSeq" id="WP_162330146.1">
    <property type="nucleotide sequence ID" value="NZ_CP048113.1"/>
</dbReference>
<feature type="chain" id="PRO_5025467068" description="DUF4468 domain-containing protein" evidence="1">
    <location>
        <begin position="25"/>
        <end position="184"/>
    </location>
</feature>
<gene>
    <name evidence="2" type="ORF">GWR21_02180</name>
</gene>
<evidence type="ECO:0000313" key="3">
    <source>
        <dbReference type="Proteomes" id="UP000476411"/>
    </source>
</evidence>
<protein>
    <recommendedName>
        <fullName evidence="4">DUF4468 domain-containing protein</fullName>
    </recommendedName>
</protein>